<feature type="region of interest" description="Disordered" evidence="1">
    <location>
        <begin position="398"/>
        <end position="423"/>
    </location>
</feature>
<evidence type="ECO:0000313" key="3">
    <source>
        <dbReference type="Proteomes" id="UP000024635"/>
    </source>
</evidence>
<dbReference type="AlphaFoldDB" id="A0A016WRE1"/>
<accession>A0A016WRE1</accession>
<protein>
    <submittedName>
        <fullName evidence="2">Uncharacterized protein</fullName>
    </submittedName>
</protein>
<sequence length="687" mass="74419">MQPTAAGHPASTTNISTTASFRRLDQAAQVSLINQTLTPALPFHQSASALLANSGVTSPVAHLNTVPYPSRSQTTLPASISLAQPSTSIAHSADMGVHNASTSQNPLNFASTIPAFSLASRDLHLLLSTLESVAGVASSPQLRSQPKSPLCHQDLFSTDDIDPLNIPLNLGLRAVTPFEACYLYAQGKFQSLDVPVEGNPSLAIPIYARAALRLAQTLTVVSNFDYTFSFAHLSARDLMMIDAFLRDDIYLHLRDSFVEDASIPSSSAHTYPCIRDFPVSATVQSLKGLHAATRQLTTLRIELFTESDQWKSPDKVIDALELLARLIHDLDHRRAVLDMYITPLINTVPVEDIQNLVDMLGYHNASPLTILFYYNAATAELAHAYTLHQALTNNLRRLCSSEPPSSEPDVPHSPPIQSPQSNTWTSAITVPTETNTSLVHSSSTVATVTQELHTFTQSAHADAAPASQPPALTSHSVPTAVAVSLIETAPAVPSASFTTDSDALPSENLHVSPDLPKISHRFSLPATAQYAEQQYRKALASQAVAHRAEASSSASTSSAASTVPPTSLPLTSQGSATPREGFHGCFFCSGNHYTASCDAVKSLTDRCYIAANAGRCLRCLYLHPPGQCLREKHCSICGDRDHHPAFCFRNRRSVINDVAENLLSFYKRMRNFAVVKYEDLYMTSRLQ</sequence>
<comment type="caution">
    <text evidence="2">The sequence shown here is derived from an EMBL/GenBank/DDBJ whole genome shotgun (WGS) entry which is preliminary data.</text>
</comment>
<feature type="region of interest" description="Disordered" evidence="1">
    <location>
        <begin position="550"/>
        <end position="574"/>
    </location>
</feature>
<gene>
    <name evidence="2" type="primary">Acey_s0565.g3</name>
    <name evidence="2" type="ORF">Y032_0565g3</name>
</gene>
<dbReference type="Proteomes" id="UP000024635">
    <property type="component" value="Unassembled WGS sequence"/>
</dbReference>
<reference evidence="3" key="1">
    <citation type="journal article" date="2015" name="Nat. Genet.">
        <title>The genome and transcriptome of the zoonotic hookworm Ancylostoma ceylanicum identify infection-specific gene families.</title>
        <authorList>
            <person name="Schwarz E.M."/>
            <person name="Hu Y."/>
            <person name="Antoshechkin I."/>
            <person name="Miller M.M."/>
            <person name="Sternberg P.W."/>
            <person name="Aroian R.V."/>
        </authorList>
    </citation>
    <scope>NUCLEOTIDE SEQUENCE</scope>
    <source>
        <strain evidence="3">HY135</strain>
    </source>
</reference>
<evidence type="ECO:0000256" key="1">
    <source>
        <dbReference type="SAM" id="MobiDB-lite"/>
    </source>
</evidence>
<organism evidence="2 3">
    <name type="scientific">Ancylostoma ceylanicum</name>
    <dbReference type="NCBI Taxonomy" id="53326"/>
    <lineage>
        <taxon>Eukaryota</taxon>
        <taxon>Metazoa</taxon>
        <taxon>Ecdysozoa</taxon>
        <taxon>Nematoda</taxon>
        <taxon>Chromadorea</taxon>
        <taxon>Rhabditida</taxon>
        <taxon>Rhabditina</taxon>
        <taxon>Rhabditomorpha</taxon>
        <taxon>Strongyloidea</taxon>
        <taxon>Ancylostomatidae</taxon>
        <taxon>Ancylostomatinae</taxon>
        <taxon>Ancylostoma</taxon>
    </lineage>
</organism>
<keyword evidence="3" id="KW-1185">Reference proteome</keyword>
<dbReference type="OrthoDB" id="5858271at2759"/>
<feature type="compositionally biased region" description="Polar residues" evidence="1">
    <location>
        <begin position="563"/>
        <end position="574"/>
    </location>
</feature>
<feature type="compositionally biased region" description="Low complexity" evidence="1">
    <location>
        <begin position="550"/>
        <end position="561"/>
    </location>
</feature>
<evidence type="ECO:0000313" key="2">
    <source>
        <dbReference type="EMBL" id="EYC41543.1"/>
    </source>
</evidence>
<dbReference type="EMBL" id="JARK01000165">
    <property type="protein sequence ID" value="EYC41543.1"/>
    <property type="molecule type" value="Genomic_DNA"/>
</dbReference>
<name>A0A016WRE1_9BILA</name>
<proteinExistence type="predicted"/>